<keyword evidence="1" id="KW-0472">Membrane</keyword>
<dbReference type="Proteomes" id="UP001602287">
    <property type="component" value="Unassembled WGS sequence"/>
</dbReference>
<keyword evidence="3" id="KW-1185">Reference proteome</keyword>
<comment type="caution">
    <text evidence="2">The sequence shown here is derived from an EMBL/GenBank/DDBJ whole genome shotgun (WGS) entry which is preliminary data.</text>
</comment>
<reference evidence="2 3" key="1">
    <citation type="submission" date="2024-10" db="EMBL/GenBank/DDBJ databases">
        <title>The Natural Products Discovery Center: Release of the First 8490 Sequenced Strains for Exploring Actinobacteria Biosynthetic Diversity.</title>
        <authorList>
            <person name="Kalkreuter E."/>
            <person name="Kautsar S.A."/>
            <person name="Yang D."/>
            <person name="Bader C.D."/>
            <person name="Teijaro C.N."/>
            <person name="Fluegel L."/>
            <person name="Davis C.M."/>
            <person name="Simpson J.R."/>
            <person name="Lauterbach L."/>
            <person name="Steele A.D."/>
            <person name="Gui C."/>
            <person name="Meng S."/>
            <person name="Li G."/>
            <person name="Viehrig K."/>
            <person name="Ye F."/>
            <person name="Su P."/>
            <person name="Kiefer A.F."/>
            <person name="Nichols A."/>
            <person name="Cepeda A.J."/>
            <person name="Yan W."/>
            <person name="Fan B."/>
            <person name="Jiang Y."/>
            <person name="Adhikari A."/>
            <person name="Zheng C.-J."/>
            <person name="Schuster L."/>
            <person name="Cowan T.M."/>
            <person name="Smanski M.J."/>
            <person name="Chevrette M.G."/>
            <person name="De Carvalho L.P.S."/>
            <person name="Shen B."/>
        </authorList>
    </citation>
    <scope>NUCLEOTIDE SEQUENCE [LARGE SCALE GENOMIC DNA]</scope>
    <source>
        <strain evidence="2 3">NPDC000140</strain>
    </source>
</reference>
<gene>
    <name evidence="2" type="ORF">ACFY3B_10930</name>
</gene>
<evidence type="ECO:0000256" key="1">
    <source>
        <dbReference type="SAM" id="Phobius"/>
    </source>
</evidence>
<feature type="transmembrane region" description="Helical" evidence="1">
    <location>
        <begin position="20"/>
        <end position="39"/>
    </location>
</feature>
<evidence type="ECO:0008006" key="4">
    <source>
        <dbReference type="Google" id="ProtNLM"/>
    </source>
</evidence>
<name>A0ABW6VT69_9ACTN</name>
<dbReference type="RefSeq" id="WP_156057664.1">
    <property type="nucleotide sequence ID" value="NZ_JBEXXF010000007.1"/>
</dbReference>
<accession>A0ABW6VT69</accession>
<dbReference type="EMBL" id="JBIAZM010000003">
    <property type="protein sequence ID" value="MFF5200107.1"/>
    <property type="molecule type" value="Genomic_DNA"/>
</dbReference>
<keyword evidence="1" id="KW-0812">Transmembrane</keyword>
<keyword evidence="1" id="KW-1133">Transmembrane helix</keyword>
<sequence length="77" mass="7783">MTSRVAAKSSGTRLPVPAGAAGIGYLVALAVVVIGSLIVARTVIRPDGPDWLAWVLAAVAFVVTLGGAWVTKAKRAA</sequence>
<evidence type="ECO:0000313" key="2">
    <source>
        <dbReference type="EMBL" id="MFF5200107.1"/>
    </source>
</evidence>
<organism evidence="2 3">
    <name type="scientific">Micromonospora parva</name>
    <dbReference type="NCBI Taxonomy" id="1464048"/>
    <lineage>
        <taxon>Bacteria</taxon>
        <taxon>Bacillati</taxon>
        <taxon>Actinomycetota</taxon>
        <taxon>Actinomycetes</taxon>
        <taxon>Micromonosporales</taxon>
        <taxon>Micromonosporaceae</taxon>
        <taxon>Micromonospora</taxon>
    </lineage>
</organism>
<feature type="transmembrane region" description="Helical" evidence="1">
    <location>
        <begin position="51"/>
        <end position="71"/>
    </location>
</feature>
<proteinExistence type="predicted"/>
<protein>
    <recommendedName>
        <fullName evidence="4">MYXO-CTERM domain-containing protein</fullName>
    </recommendedName>
</protein>
<evidence type="ECO:0000313" key="3">
    <source>
        <dbReference type="Proteomes" id="UP001602287"/>
    </source>
</evidence>